<protein>
    <submittedName>
        <fullName evidence="2">2-hydroxy-6-oxononadienedioate/2-hydroxy-6-oxononatrienedioate hydrolase</fullName>
        <ecNumber evidence="2">3.7.1.14</ecNumber>
    </submittedName>
</protein>
<organism evidence="2 3">
    <name type="scientific">Methyloligella halotolerans</name>
    <dbReference type="NCBI Taxonomy" id="1177755"/>
    <lineage>
        <taxon>Bacteria</taxon>
        <taxon>Pseudomonadati</taxon>
        <taxon>Pseudomonadota</taxon>
        <taxon>Alphaproteobacteria</taxon>
        <taxon>Hyphomicrobiales</taxon>
        <taxon>Hyphomicrobiaceae</taxon>
        <taxon>Methyloligella</taxon>
    </lineage>
</organism>
<accession>A0A1E2RZ63</accession>
<dbReference type="PATRIC" id="fig|1177755.3.peg.1567"/>
<gene>
    <name evidence="2" type="ORF">A7A08_01561</name>
</gene>
<dbReference type="Gene3D" id="3.40.50.1820">
    <property type="entry name" value="alpha/beta hydrolase"/>
    <property type="match status" value="1"/>
</dbReference>
<dbReference type="Proteomes" id="UP000095087">
    <property type="component" value="Unassembled WGS sequence"/>
</dbReference>
<sequence>MSRPMWITILLLFVVAYAIICVGAYRVHRYFVYKPDPTYTAPQDTALENVEEVKLKTPDGVTLIAWWVPAREDMPTLLYFTGNGGSVAGRAKKIDEIARAGYGVFMLNYRGFGGSEGRPTEADNIADAERAYDLLMERGLKPKDVVIYGESLGTSVATQLSLKRPAKALVLEAPFTSAVSVGRLTWWFLPLRLVMVDKYKTISVIDRISMPLLIVHGKQDSVIPLRMAEELFAKAPDPKQMVVFPQADHNDLYEHGAFVTVDEYLQGLDKVQGSSRAPNAKKPASAEAAG</sequence>
<dbReference type="Pfam" id="PF12146">
    <property type="entry name" value="Hydrolase_4"/>
    <property type="match status" value="1"/>
</dbReference>
<reference evidence="2 3" key="1">
    <citation type="submission" date="2016-07" db="EMBL/GenBank/DDBJ databases">
        <title>Draft genome sequence of Methyloligella halotolerans C2T (VKM B-2706T=CCUG 61687T=DSM 25045T), a halotolerant polyhydroxybutyrate accumulating methylotroph.</title>
        <authorList>
            <person name="Vasilenko O.V."/>
            <person name="Doronina N.V."/>
            <person name="Poroshina M.N."/>
            <person name="Tarlachkov S.V."/>
            <person name="Trotsenko Y.A."/>
        </authorList>
    </citation>
    <scope>NUCLEOTIDE SEQUENCE [LARGE SCALE GENOMIC DNA]</scope>
    <source>
        <strain evidence="2 3">VKM B-2706</strain>
    </source>
</reference>
<dbReference type="PANTHER" id="PTHR12277">
    <property type="entry name" value="ALPHA/BETA HYDROLASE DOMAIN-CONTAINING PROTEIN"/>
    <property type="match status" value="1"/>
</dbReference>
<dbReference type="RefSeq" id="WP_083226554.1">
    <property type="nucleotide sequence ID" value="NZ_MASI01000003.1"/>
</dbReference>
<dbReference type="EC" id="3.7.1.14" evidence="2"/>
<dbReference type="InterPro" id="IPR022742">
    <property type="entry name" value="Hydrolase_4"/>
</dbReference>
<keyword evidence="2" id="KW-0378">Hydrolase</keyword>
<evidence type="ECO:0000313" key="2">
    <source>
        <dbReference type="EMBL" id="ODA67527.1"/>
    </source>
</evidence>
<dbReference type="AlphaFoldDB" id="A0A1E2RZ63"/>
<evidence type="ECO:0000259" key="1">
    <source>
        <dbReference type="Pfam" id="PF12146"/>
    </source>
</evidence>
<evidence type="ECO:0000313" key="3">
    <source>
        <dbReference type="Proteomes" id="UP000095087"/>
    </source>
</evidence>
<dbReference type="GO" id="GO:0016787">
    <property type="term" value="F:hydrolase activity"/>
    <property type="evidence" value="ECO:0007669"/>
    <property type="project" value="UniProtKB-KW"/>
</dbReference>
<name>A0A1E2RZ63_9HYPH</name>
<dbReference type="OrthoDB" id="9798884at2"/>
<proteinExistence type="predicted"/>
<feature type="domain" description="Serine aminopeptidase S33" evidence="1">
    <location>
        <begin position="86"/>
        <end position="178"/>
    </location>
</feature>
<dbReference type="PANTHER" id="PTHR12277:SF81">
    <property type="entry name" value="PROTEIN ABHD13"/>
    <property type="match status" value="1"/>
</dbReference>
<dbReference type="InterPro" id="IPR029058">
    <property type="entry name" value="AB_hydrolase_fold"/>
</dbReference>
<dbReference type="EMBL" id="MASI01000003">
    <property type="protein sequence ID" value="ODA67527.1"/>
    <property type="molecule type" value="Genomic_DNA"/>
</dbReference>
<keyword evidence="3" id="KW-1185">Reference proteome</keyword>
<comment type="caution">
    <text evidence="2">The sequence shown here is derived from an EMBL/GenBank/DDBJ whole genome shotgun (WGS) entry which is preliminary data.</text>
</comment>
<dbReference type="SUPFAM" id="SSF53474">
    <property type="entry name" value="alpha/beta-Hydrolases"/>
    <property type="match status" value="1"/>
</dbReference>
<dbReference type="STRING" id="1177755.A7A08_01561"/>